<dbReference type="InterPro" id="IPR012318">
    <property type="entry name" value="HTH_CRP"/>
</dbReference>
<dbReference type="SMART" id="SM00419">
    <property type="entry name" value="HTH_CRP"/>
    <property type="match status" value="1"/>
</dbReference>
<dbReference type="InterPro" id="IPR014710">
    <property type="entry name" value="RmlC-like_jellyroll"/>
</dbReference>
<dbReference type="SUPFAM" id="SSF46785">
    <property type="entry name" value="Winged helix' DNA-binding domain"/>
    <property type="match status" value="1"/>
</dbReference>
<dbReference type="EMBL" id="CACVAU010000038">
    <property type="protein sequence ID" value="CAA6811548.1"/>
    <property type="molecule type" value="Genomic_DNA"/>
</dbReference>
<keyword evidence="2" id="KW-0238">DNA-binding</keyword>
<dbReference type="Pfam" id="PF13545">
    <property type="entry name" value="HTH_Crp_2"/>
    <property type="match status" value="1"/>
</dbReference>
<dbReference type="Gene3D" id="2.60.120.10">
    <property type="entry name" value="Jelly Rolls"/>
    <property type="match status" value="1"/>
</dbReference>
<dbReference type="GO" id="GO:0005829">
    <property type="term" value="C:cytosol"/>
    <property type="evidence" value="ECO:0007669"/>
    <property type="project" value="TreeGrafter"/>
</dbReference>
<dbReference type="CDD" id="cd00038">
    <property type="entry name" value="CAP_ED"/>
    <property type="match status" value="1"/>
</dbReference>
<dbReference type="InterPro" id="IPR050397">
    <property type="entry name" value="Env_Response_Regulators"/>
</dbReference>
<dbReference type="InterPro" id="IPR036390">
    <property type="entry name" value="WH_DNA-bd_sf"/>
</dbReference>
<proteinExistence type="predicted"/>
<protein>
    <submittedName>
        <fullName evidence="6">Transcriptional regulator, Crp/Fnr family</fullName>
    </submittedName>
</protein>
<evidence type="ECO:0000259" key="4">
    <source>
        <dbReference type="PROSITE" id="PS50042"/>
    </source>
</evidence>
<evidence type="ECO:0000256" key="1">
    <source>
        <dbReference type="ARBA" id="ARBA00023015"/>
    </source>
</evidence>
<feature type="domain" description="Cyclic nucleotide-binding" evidence="4">
    <location>
        <begin position="10"/>
        <end position="76"/>
    </location>
</feature>
<dbReference type="GO" id="GO:0003700">
    <property type="term" value="F:DNA-binding transcription factor activity"/>
    <property type="evidence" value="ECO:0007669"/>
    <property type="project" value="TreeGrafter"/>
</dbReference>
<gene>
    <name evidence="6" type="ORF">HELGO_WM4042</name>
</gene>
<name>A0A6S6SML2_9BACT</name>
<dbReference type="InterPro" id="IPR018490">
    <property type="entry name" value="cNMP-bd_dom_sf"/>
</dbReference>
<evidence type="ECO:0000259" key="5">
    <source>
        <dbReference type="PROSITE" id="PS51063"/>
    </source>
</evidence>
<reference evidence="6" key="1">
    <citation type="submission" date="2020-01" db="EMBL/GenBank/DDBJ databases">
        <authorList>
            <person name="Meier V. D."/>
            <person name="Meier V D."/>
        </authorList>
    </citation>
    <scope>NUCLEOTIDE SEQUENCE</scope>
    <source>
        <strain evidence="6">HLG_WM_MAG_05</strain>
    </source>
</reference>
<dbReference type="PANTHER" id="PTHR24567">
    <property type="entry name" value="CRP FAMILY TRANSCRIPTIONAL REGULATORY PROTEIN"/>
    <property type="match status" value="1"/>
</dbReference>
<dbReference type="Pfam" id="PF00027">
    <property type="entry name" value="cNMP_binding"/>
    <property type="match status" value="1"/>
</dbReference>
<accession>A0A6S6SML2</accession>
<evidence type="ECO:0000313" key="6">
    <source>
        <dbReference type="EMBL" id="CAA6811548.1"/>
    </source>
</evidence>
<dbReference type="SUPFAM" id="SSF51206">
    <property type="entry name" value="cAMP-binding domain-like"/>
    <property type="match status" value="1"/>
</dbReference>
<dbReference type="PANTHER" id="PTHR24567:SF74">
    <property type="entry name" value="HTH-TYPE TRANSCRIPTIONAL REGULATOR ARCR"/>
    <property type="match status" value="1"/>
</dbReference>
<sequence>MSLNIKDFPFESSLEKEALAFLEENAKSMAVPKNNILFYQGDICESVLLLTKGEVRLYIQDEGVESIDLYTLKQGEQCIVNTASSISNTSAIASAETLSDIEGYLLDSESIKKLSVLSPVYQSYIFSLYTIRMADLARLINDIKFKKLDIRLLEWLHNHKEKNIKVTHEEVANSLGSSRVVISRTLKELEKKEKVILHRGTIEVL</sequence>
<dbReference type="Gene3D" id="1.10.10.10">
    <property type="entry name" value="Winged helix-like DNA-binding domain superfamily/Winged helix DNA-binding domain"/>
    <property type="match status" value="1"/>
</dbReference>
<dbReference type="PROSITE" id="PS51063">
    <property type="entry name" value="HTH_CRP_2"/>
    <property type="match status" value="1"/>
</dbReference>
<keyword evidence="3" id="KW-0804">Transcription</keyword>
<feature type="domain" description="HTH crp-type" evidence="5">
    <location>
        <begin position="146"/>
        <end position="205"/>
    </location>
</feature>
<dbReference type="InterPro" id="IPR036388">
    <property type="entry name" value="WH-like_DNA-bd_sf"/>
</dbReference>
<keyword evidence="1" id="KW-0805">Transcription regulation</keyword>
<dbReference type="InterPro" id="IPR000595">
    <property type="entry name" value="cNMP-bd_dom"/>
</dbReference>
<organism evidence="6">
    <name type="scientific">uncultured Sulfurovum sp</name>
    <dbReference type="NCBI Taxonomy" id="269237"/>
    <lineage>
        <taxon>Bacteria</taxon>
        <taxon>Pseudomonadati</taxon>
        <taxon>Campylobacterota</taxon>
        <taxon>Epsilonproteobacteria</taxon>
        <taxon>Campylobacterales</taxon>
        <taxon>Sulfurovaceae</taxon>
        <taxon>Sulfurovum</taxon>
        <taxon>environmental samples</taxon>
    </lineage>
</organism>
<dbReference type="PROSITE" id="PS50042">
    <property type="entry name" value="CNMP_BINDING_3"/>
    <property type="match status" value="1"/>
</dbReference>
<dbReference type="AlphaFoldDB" id="A0A6S6SML2"/>
<dbReference type="GO" id="GO:0003677">
    <property type="term" value="F:DNA binding"/>
    <property type="evidence" value="ECO:0007669"/>
    <property type="project" value="UniProtKB-KW"/>
</dbReference>
<evidence type="ECO:0000256" key="3">
    <source>
        <dbReference type="ARBA" id="ARBA00023163"/>
    </source>
</evidence>
<evidence type="ECO:0000256" key="2">
    <source>
        <dbReference type="ARBA" id="ARBA00023125"/>
    </source>
</evidence>